<dbReference type="PANTHER" id="PTHR39441:SF1">
    <property type="entry name" value="DUF2252 DOMAIN-CONTAINING PROTEIN"/>
    <property type="match status" value="1"/>
</dbReference>
<dbReference type="EMBL" id="CP119108">
    <property type="protein sequence ID" value="WEG08550.1"/>
    <property type="molecule type" value="Genomic_DNA"/>
</dbReference>
<protein>
    <submittedName>
        <fullName evidence="2">DUF2252 domain-containing protein</fullName>
    </submittedName>
</protein>
<dbReference type="Proteomes" id="UP001214553">
    <property type="component" value="Chromosome"/>
</dbReference>
<organism evidence="2 3">
    <name type="scientific">Microbacterium horticulturae</name>
    <dbReference type="NCBI Taxonomy" id="3028316"/>
    <lineage>
        <taxon>Bacteria</taxon>
        <taxon>Bacillati</taxon>
        <taxon>Actinomycetota</taxon>
        <taxon>Actinomycetes</taxon>
        <taxon>Micrococcales</taxon>
        <taxon>Microbacteriaceae</taxon>
        <taxon>Microbacterium</taxon>
    </lineage>
</organism>
<dbReference type="PANTHER" id="PTHR39441">
    <property type="entry name" value="DUF2252 DOMAIN-CONTAINING PROTEIN"/>
    <property type="match status" value="1"/>
</dbReference>
<dbReference type="Pfam" id="PF10009">
    <property type="entry name" value="DUF2252"/>
    <property type="match status" value="1"/>
</dbReference>
<feature type="region of interest" description="Disordered" evidence="1">
    <location>
        <begin position="203"/>
        <end position="229"/>
    </location>
</feature>
<sequence>MTHSEVPKAPSTAEGIAAGRALRARTPLRELARLGDGSRDPIGILARQNETRVADLVPLRTERMSASPFTFYRGTAALMAADLAQGPSSGIRVASCGDAHVANFGFYASPARELVFDLNDFDEAAWAPWEWDVKRLVASVVIAGQATARDDEVVQDAARRAVRVYARALRAGLKLSPVQRYFTHFSAEAAVAGLDKASRTALRSATRDARKRTGERAARRTTGTNADGRRVFVENPPALTHVEPALVRSIHSLVDQYVDSANVDIRVLLQGYRVADVAHRVVGVGSVGTRCFLILLEDGDGGTLLLQAKEAGRSVLVEHGGVAQPEEVEAFTAEHGQGGRVVALQRILQAASDPFLGYLRSSADSLGGGADLYVRQFHDMKGGIDMETLDDVPFARYAEACAAVLARAHAQSPAAAAVAGYVGGGRAVAEPVLEWAYGYAALSREDYDAFLDAAAAASAP</sequence>
<dbReference type="RefSeq" id="WP_275277878.1">
    <property type="nucleotide sequence ID" value="NZ_CP119108.1"/>
</dbReference>
<evidence type="ECO:0000256" key="1">
    <source>
        <dbReference type="SAM" id="MobiDB-lite"/>
    </source>
</evidence>
<proteinExistence type="predicted"/>
<reference evidence="2 3" key="1">
    <citation type="submission" date="2023-03" db="EMBL/GenBank/DDBJ databases">
        <title>Genome sequence of Microbacterium sp. KACC 23027.</title>
        <authorList>
            <person name="Kim S."/>
            <person name="Heo J."/>
            <person name="Kwon S.-W."/>
        </authorList>
    </citation>
    <scope>NUCLEOTIDE SEQUENCE [LARGE SCALE GENOMIC DNA]</scope>
    <source>
        <strain evidence="2 3">KACC 23027</strain>
    </source>
</reference>
<accession>A0ABY8BZY6</accession>
<feature type="compositionally biased region" description="Basic and acidic residues" evidence="1">
    <location>
        <begin position="205"/>
        <end position="218"/>
    </location>
</feature>
<keyword evidence="3" id="KW-1185">Reference proteome</keyword>
<name>A0ABY8BZY6_9MICO</name>
<dbReference type="InterPro" id="IPR018721">
    <property type="entry name" value="DUF2252"/>
</dbReference>
<evidence type="ECO:0000313" key="2">
    <source>
        <dbReference type="EMBL" id="WEG08550.1"/>
    </source>
</evidence>
<gene>
    <name evidence="2" type="ORF">PU630_15090</name>
</gene>
<evidence type="ECO:0000313" key="3">
    <source>
        <dbReference type="Proteomes" id="UP001214553"/>
    </source>
</evidence>